<evidence type="ECO:0000256" key="1">
    <source>
        <dbReference type="ARBA" id="ARBA00004651"/>
    </source>
</evidence>
<feature type="transmembrane region" description="Helical" evidence="7">
    <location>
        <begin position="168"/>
        <end position="186"/>
    </location>
</feature>
<feature type="transmembrane region" description="Helical" evidence="7">
    <location>
        <begin position="340"/>
        <end position="363"/>
    </location>
</feature>
<keyword evidence="2" id="KW-0813">Transport</keyword>
<dbReference type="SUPFAM" id="SSF103473">
    <property type="entry name" value="MFS general substrate transporter"/>
    <property type="match status" value="1"/>
</dbReference>
<evidence type="ECO:0000256" key="5">
    <source>
        <dbReference type="ARBA" id="ARBA00022989"/>
    </source>
</evidence>
<protein>
    <recommendedName>
        <fullName evidence="8">Major facilitator superfamily (MFS) profile domain-containing protein</fullName>
    </recommendedName>
</protein>
<feature type="transmembrane region" description="Helical" evidence="7">
    <location>
        <begin position="303"/>
        <end position="328"/>
    </location>
</feature>
<feature type="transmembrane region" description="Helical" evidence="7">
    <location>
        <begin position="41"/>
        <end position="62"/>
    </location>
</feature>
<keyword evidence="10" id="KW-1185">Reference proteome</keyword>
<evidence type="ECO:0000256" key="7">
    <source>
        <dbReference type="SAM" id="Phobius"/>
    </source>
</evidence>
<feature type="transmembrane region" description="Helical" evidence="7">
    <location>
        <begin position="12"/>
        <end position="29"/>
    </location>
</feature>
<dbReference type="PANTHER" id="PTHR23513">
    <property type="entry name" value="INTEGRAL MEMBRANE EFFLUX PROTEIN-RELATED"/>
    <property type="match status" value="1"/>
</dbReference>
<dbReference type="EMBL" id="NPBJ01000002">
    <property type="protein sequence ID" value="PAE01747.1"/>
    <property type="molecule type" value="Genomic_DNA"/>
</dbReference>
<evidence type="ECO:0000313" key="9">
    <source>
        <dbReference type="EMBL" id="PAE01747.1"/>
    </source>
</evidence>
<feature type="domain" description="Major facilitator superfamily (MFS) profile" evidence="8">
    <location>
        <begin position="8"/>
        <end position="394"/>
    </location>
</feature>
<name>A0ABX4H3M1_9BACI</name>
<feature type="transmembrane region" description="Helical" evidence="7">
    <location>
        <begin position="98"/>
        <end position="118"/>
    </location>
</feature>
<evidence type="ECO:0000256" key="3">
    <source>
        <dbReference type="ARBA" id="ARBA00022475"/>
    </source>
</evidence>
<feature type="transmembrane region" description="Helical" evidence="7">
    <location>
        <begin position="218"/>
        <end position="242"/>
    </location>
</feature>
<dbReference type="Proteomes" id="UP000216852">
    <property type="component" value="Unassembled WGS sequence"/>
</dbReference>
<comment type="caution">
    <text evidence="9">The sequence shown here is derived from an EMBL/GenBank/DDBJ whole genome shotgun (WGS) entry which is preliminary data.</text>
</comment>
<sequence>MLLLQNHNYRMLLVSSIFSSFSISMYLLIEQWYVVNELGVPKLVGAVLLATTLPRVIFMFVGGMLADRLRNSRIIFFSLLSRSILMLLAALLSEENLLHLLPLLFFAVTFGISDAFFWPARDAIITQLIPEAYLTKANAYMQTINQLGVVLGPPAAALLLSYFSYSTVFAIICTLLLFSCLCQLTIKEPRKVIQTDVSISVQIQEALQYIKTSPILRLLMLTFVIDNLLYIGPLMLSIPLFAESILTGDAFTLSFLQISFSGGIIIGGILLGLLTIKKQGRWITAVLLGEGILLGLYSQSKSFILSSILLCLLGICVSSINVPVISLIQRVVPKHLTGRVLSVSTLVSIGSVPLSYGLVSLLLIADISIVSILLVSSLSIVIFSSILILQKNSFRKI</sequence>
<comment type="subcellular location">
    <subcellularLocation>
        <location evidence="1">Cell membrane</location>
        <topology evidence="1">Multi-pass membrane protein</topology>
    </subcellularLocation>
</comment>
<keyword evidence="6 7" id="KW-0472">Membrane</keyword>
<organism evidence="9 10">
    <name type="scientific">Terribacillus saccharophilus</name>
    <dbReference type="NCBI Taxonomy" id="361277"/>
    <lineage>
        <taxon>Bacteria</taxon>
        <taxon>Bacillati</taxon>
        <taxon>Bacillota</taxon>
        <taxon>Bacilli</taxon>
        <taxon>Bacillales</taxon>
        <taxon>Bacillaceae</taxon>
        <taxon>Terribacillus</taxon>
    </lineage>
</organism>
<evidence type="ECO:0000256" key="2">
    <source>
        <dbReference type="ARBA" id="ARBA00022448"/>
    </source>
</evidence>
<dbReference type="InterPro" id="IPR020846">
    <property type="entry name" value="MFS_dom"/>
</dbReference>
<dbReference type="PROSITE" id="PS50850">
    <property type="entry name" value="MFS"/>
    <property type="match status" value="1"/>
</dbReference>
<dbReference type="Pfam" id="PF07690">
    <property type="entry name" value="MFS_1"/>
    <property type="match status" value="1"/>
</dbReference>
<accession>A0ABX4H3M1</accession>
<dbReference type="CDD" id="cd06173">
    <property type="entry name" value="MFS_MefA_like"/>
    <property type="match status" value="1"/>
</dbReference>
<dbReference type="RefSeq" id="WP_095217430.1">
    <property type="nucleotide sequence ID" value="NZ_NPBJ01000002.1"/>
</dbReference>
<dbReference type="PANTHER" id="PTHR23513:SF6">
    <property type="entry name" value="MAJOR FACILITATOR SUPERFAMILY ASSOCIATED DOMAIN-CONTAINING PROTEIN"/>
    <property type="match status" value="1"/>
</dbReference>
<reference evidence="9 10" key="1">
    <citation type="submission" date="2017-07" db="EMBL/GenBank/DDBJ databases">
        <title>Isolation and whole genome analysis of endospore-forming bacteria from heroin.</title>
        <authorList>
            <person name="Kalinowski J."/>
            <person name="Ahrens B."/>
            <person name="Al-Dilaimi A."/>
            <person name="Winkler A."/>
            <person name="Wibberg D."/>
            <person name="Schleenbecker U."/>
            <person name="Ruckert C."/>
            <person name="Wolfel R."/>
            <person name="Grass G."/>
        </authorList>
    </citation>
    <scope>NUCLEOTIDE SEQUENCE [LARGE SCALE GENOMIC DNA]</scope>
    <source>
        <strain evidence="9 10">7517-1</strain>
    </source>
</reference>
<proteinExistence type="predicted"/>
<feature type="transmembrane region" description="Helical" evidence="7">
    <location>
        <begin position="369"/>
        <end position="389"/>
    </location>
</feature>
<feature type="transmembrane region" description="Helical" evidence="7">
    <location>
        <begin position="281"/>
        <end position="297"/>
    </location>
</feature>
<dbReference type="InterPro" id="IPR036259">
    <property type="entry name" value="MFS_trans_sf"/>
</dbReference>
<keyword evidence="3" id="KW-1003">Cell membrane</keyword>
<dbReference type="Gene3D" id="1.20.1250.20">
    <property type="entry name" value="MFS general substrate transporter like domains"/>
    <property type="match status" value="1"/>
</dbReference>
<gene>
    <name evidence="9" type="ORF">CHH48_00605</name>
</gene>
<feature type="transmembrane region" description="Helical" evidence="7">
    <location>
        <begin position="254"/>
        <end position="274"/>
    </location>
</feature>
<evidence type="ECO:0000256" key="6">
    <source>
        <dbReference type="ARBA" id="ARBA00023136"/>
    </source>
</evidence>
<dbReference type="InterPro" id="IPR011701">
    <property type="entry name" value="MFS"/>
</dbReference>
<keyword evidence="5 7" id="KW-1133">Transmembrane helix</keyword>
<keyword evidence="4 7" id="KW-0812">Transmembrane</keyword>
<evidence type="ECO:0000256" key="4">
    <source>
        <dbReference type="ARBA" id="ARBA00022692"/>
    </source>
</evidence>
<evidence type="ECO:0000313" key="10">
    <source>
        <dbReference type="Proteomes" id="UP000216852"/>
    </source>
</evidence>
<evidence type="ECO:0000259" key="8">
    <source>
        <dbReference type="PROSITE" id="PS50850"/>
    </source>
</evidence>